<dbReference type="Gene3D" id="1.10.287.70">
    <property type="match status" value="1"/>
</dbReference>
<keyword evidence="1" id="KW-1133">Transmembrane helix</keyword>
<organism evidence="2 3">
    <name type="scientific">Plectus sambesii</name>
    <dbReference type="NCBI Taxonomy" id="2011161"/>
    <lineage>
        <taxon>Eukaryota</taxon>
        <taxon>Metazoa</taxon>
        <taxon>Ecdysozoa</taxon>
        <taxon>Nematoda</taxon>
        <taxon>Chromadorea</taxon>
        <taxon>Plectida</taxon>
        <taxon>Plectina</taxon>
        <taxon>Plectoidea</taxon>
        <taxon>Plectidae</taxon>
        <taxon>Plectus</taxon>
    </lineage>
</organism>
<feature type="transmembrane region" description="Helical" evidence="1">
    <location>
        <begin position="63"/>
        <end position="84"/>
    </location>
</feature>
<evidence type="ECO:0000313" key="3">
    <source>
        <dbReference type="WBParaSite" id="PSAMB.scaffold7779size7127.g30554.t1"/>
    </source>
</evidence>
<dbReference type="Proteomes" id="UP000887566">
    <property type="component" value="Unplaced"/>
</dbReference>
<feature type="transmembrane region" description="Helical" evidence="1">
    <location>
        <begin position="96"/>
        <end position="115"/>
    </location>
</feature>
<keyword evidence="1" id="KW-0472">Membrane</keyword>
<dbReference type="SUPFAM" id="SSF53850">
    <property type="entry name" value="Periplasmic binding protein-like II"/>
    <property type="match status" value="1"/>
</dbReference>
<dbReference type="InterPro" id="IPR040128">
    <property type="entry name" value="T25E4.2-like"/>
</dbReference>
<dbReference type="PANTHER" id="PTHR22714:SF7">
    <property type="entry name" value="SOLUTE-BINDING PROTEIN FAMILY 3_N-TERMINAL DOMAIN-CONTAINING PROTEIN"/>
    <property type="match status" value="1"/>
</dbReference>
<dbReference type="WBParaSite" id="PSAMB.scaffold7779size7127.g30554.t1">
    <property type="protein sequence ID" value="PSAMB.scaffold7779size7127.g30554.t1"/>
    <property type="gene ID" value="PSAMB.scaffold7779size7127.g30554"/>
</dbReference>
<protein>
    <submittedName>
        <fullName evidence="3">Uncharacterized protein</fullName>
    </submittedName>
</protein>
<evidence type="ECO:0000313" key="2">
    <source>
        <dbReference type="Proteomes" id="UP000887566"/>
    </source>
</evidence>
<evidence type="ECO:0000256" key="1">
    <source>
        <dbReference type="SAM" id="Phobius"/>
    </source>
</evidence>
<keyword evidence="1" id="KW-0812">Transmembrane</keyword>
<dbReference type="AlphaFoldDB" id="A0A914XC24"/>
<name>A0A914XC24_9BILA</name>
<sequence length="261" mass="29848">MMPVDDLKSSMLSFQFQRTEIREQYFDFSYPILQIKPAFVVKRRAADFTETAMAVFHVFSSKVWLTILAVLITQVVCLYCTDYVQLGHGQDADMGVWSPLDMSFYLFRMFIMQCNGALRHPTTTGNLLVLSFGLFDILLLGLYQGLLLAELLHPPEVKTFSSSAEMVRRITDKEFSLVTFYTGYWYFQHLKISNDDHFKAMRAALSKNPLVIADNATHALEMVATGNYILPLDTDSDVNFLYFMYFRPSITLDGGKKGPSR</sequence>
<accession>A0A914XC24</accession>
<proteinExistence type="predicted"/>
<feature type="transmembrane region" description="Helical" evidence="1">
    <location>
        <begin position="127"/>
        <end position="149"/>
    </location>
</feature>
<reference evidence="3" key="1">
    <citation type="submission" date="2022-11" db="UniProtKB">
        <authorList>
            <consortium name="WormBaseParasite"/>
        </authorList>
    </citation>
    <scope>IDENTIFICATION</scope>
</reference>
<dbReference type="PANTHER" id="PTHR22714">
    <property type="entry name" value="PROTEIN CBG02446-RELATED"/>
    <property type="match status" value="1"/>
</dbReference>
<keyword evidence="2" id="KW-1185">Reference proteome</keyword>